<dbReference type="EMBL" id="MQWD01000001">
    <property type="protein sequence ID" value="PAP75999.1"/>
    <property type="molecule type" value="Genomic_DNA"/>
</dbReference>
<keyword evidence="4" id="KW-0961">Cell wall biogenesis/degradation</keyword>
<keyword evidence="1 4" id="KW-0328">Glycosyltransferase</keyword>
<keyword evidence="2 4" id="KW-0808">Transferase</keyword>
<dbReference type="PIRSF" id="PIRSF016202">
    <property type="entry name" value="PH1107"/>
    <property type="match status" value="1"/>
</dbReference>
<dbReference type="RefSeq" id="WP_095509642.1">
    <property type="nucleotide sequence ID" value="NZ_MQWD01000001.1"/>
</dbReference>
<keyword evidence="5" id="KW-0326">Glycosidase</keyword>
<organism evidence="5 6">
    <name type="scientific">Rubrivirga marina</name>
    <dbReference type="NCBI Taxonomy" id="1196024"/>
    <lineage>
        <taxon>Bacteria</taxon>
        <taxon>Pseudomonadati</taxon>
        <taxon>Rhodothermota</taxon>
        <taxon>Rhodothermia</taxon>
        <taxon>Rhodothermales</taxon>
        <taxon>Rubricoccaceae</taxon>
        <taxon>Rubrivirga</taxon>
    </lineage>
</organism>
<dbReference type="Gene3D" id="2.115.10.20">
    <property type="entry name" value="Glycosyl hydrolase domain, family 43"/>
    <property type="match status" value="1"/>
</dbReference>
<evidence type="ECO:0000256" key="1">
    <source>
        <dbReference type="ARBA" id="ARBA00022676"/>
    </source>
</evidence>
<gene>
    <name evidence="5" type="ORF">BSZ37_05860</name>
</gene>
<evidence type="ECO:0000313" key="5">
    <source>
        <dbReference type="EMBL" id="PAP75999.1"/>
    </source>
</evidence>
<dbReference type="GO" id="GO:0016758">
    <property type="term" value="F:hexosyltransferase activity"/>
    <property type="evidence" value="ECO:0007669"/>
    <property type="project" value="UniProtKB-UniRule"/>
</dbReference>
<dbReference type="SUPFAM" id="SSF75005">
    <property type="entry name" value="Arabinanase/levansucrase/invertase"/>
    <property type="match status" value="1"/>
</dbReference>
<dbReference type="InterPro" id="IPR028583">
    <property type="entry name" value="Man_Glc_phosphorylase"/>
</dbReference>
<dbReference type="PANTHER" id="PTHR34106">
    <property type="entry name" value="GLYCOSIDASE"/>
    <property type="match status" value="1"/>
</dbReference>
<dbReference type="GO" id="GO:0071555">
    <property type="term" value="P:cell wall organization"/>
    <property type="evidence" value="ECO:0007669"/>
    <property type="project" value="UniProtKB-KW"/>
</dbReference>
<dbReference type="AlphaFoldDB" id="A0A271IZS6"/>
<dbReference type="InterPro" id="IPR007184">
    <property type="entry name" value="Mannoside_phosphorylase"/>
</dbReference>
<dbReference type="InterPro" id="IPR023296">
    <property type="entry name" value="Glyco_hydro_beta-prop_sf"/>
</dbReference>
<comment type="catalytic activity">
    <reaction evidence="4">
        <text>beta-D-mannosyl-(1-&gt;4)-D-glucose + phosphate = alpha-D-mannose 1-phosphate + D-glucose</text>
        <dbReference type="Rhea" id="RHEA:32531"/>
        <dbReference type="ChEBI" id="CHEBI:4167"/>
        <dbReference type="ChEBI" id="CHEBI:43474"/>
        <dbReference type="ChEBI" id="CHEBI:58409"/>
        <dbReference type="ChEBI" id="CHEBI:64351"/>
        <dbReference type="EC" id="2.4.1.281"/>
    </reaction>
</comment>
<dbReference type="PANTHER" id="PTHR34106:SF1">
    <property type="entry name" value="1,4-BETA-MANNOSYL-N-ACETYLGLUCOSAMINE PHOSPHORYLASE"/>
    <property type="match status" value="1"/>
</dbReference>
<name>A0A271IZS6_9BACT</name>
<dbReference type="HAMAP" id="MF_00928">
    <property type="entry name" value="Man_Glc_phosphorylase"/>
    <property type="match status" value="1"/>
</dbReference>
<protein>
    <recommendedName>
        <fullName evidence="4">4-O-beta-D-mannosyl-D-glucose phosphorylase</fullName>
        <shortName evidence="4">MGP</shortName>
        <shortName evidence="4">Mannosylglucose phosphorylase</shortName>
        <ecNumber evidence="4">2.4.1.281</ecNumber>
    </recommendedName>
</protein>
<comment type="function">
    <text evidence="4">Converts 4-O-beta-D-mannopyranosyl-D-glucopyranose (Man-Glc) to mannose 1-phosphate (Man1P) and glucose.</text>
</comment>
<keyword evidence="4" id="KW-0119">Carbohydrate metabolism</keyword>
<keyword evidence="6" id="KW-1185">Reference proteome</keyword>
<reference evidence="5 6" key="1">
    <citation type="submission" date="2016-11" db="EMBL/GenBank/DDBJ databases">
        <title>Study of marine rhodopsin-containing bacteria.</title>
        <authorList>
            <person name="Yoshizawa S."/>
            <person name="Kumagai Y."/>
            <person name="Kogure K."/>
        </authorList>
    </citation>
    <scope>NUCLEOTIDE SEQUENCE [LARGE SCALE GENOMIC DNA]</scope>
    <source>
        <strain evidence="5 6">SAORIC-28</strain>
    </source>
</reference>
<comment type="similarity">
    <text evidence="3 4">Belongs to the glycosyl hydrolase 130 family.</text>
</comment>
<dbReference type="Proteomes" id="UP000216339">
    <property type="component" value="Unassembled WGS sequence"/>
</dbReference>
<comment type="caution">
    <text evidence="5">The sequence shown here is derived from an EMBL/GenBank/DDBJ whole genome shotgun (WGS) entry which is preliminary data.</text>
</comment>
<evidence type="ECO:0000313" key="6">
    <source>
        <dbReference type="Proteomes" id="UP000216339"/>
    </source>
</evidence>
<keyword evidence="5" id="KW-0378">Hydrolase</keyword>
<evidence type="ECO:0000256" key="3">
    <source>
        <dbReference type="ARBA" id="ARBA00024356"/>
    </source>
</evidence>
<dbReference type="OrthoDB" id="9775877at2"/>
<proteinExistence type="inferred from homology"/>
<dbReference type="GO" id="GO:0005975">
    <property type="term" value="P:carbohydrate metabolic process"/>
    <property type="evidence" value="ECO:0007669"/>
    <property type="project" value="UniProtKB-UniRule"/>
</dbReference>
<sequence>MTPDSHGNGASVALDAPAARLTALRDAHEALVERPNTPEPLGNGIYTRYRYPVLTGDHAPLEWRYDLDPSTNPFMMERLGVNAAFNAGAIRLDGRYLVVARMEGVDRKSFFAVAESPTGVDRFRFWDEPLVMPETDEPDTNVYDMRLTAHEDGWIYGLFCTERPDPEAHAQGDLSAAIAQCGIARTTDLRSWERLPDLVTPNPQQRNVVLHPEFVDGQYGLYTRPQDGFISAGSGGGIGWGTSPTMDGARVEREDVVDPRVYHSVKEVKNGQGPPPIKTEAGWLHLAHGVRGTAAGLRYVTYLFLTALDKPWRVTHAPGGHLIEPQGEERVGDVSNVTFANGWVADDDGRVFVYYASSDTRLHVATSTVDRLVDYALHTPPDSLRSAAAVDQRLALIRKNRAFLDR</sequence>
<dbReference type="EC" id="2.4.1.281" evidence="4"/>
<dbReference type="Pfam" id="PF04041">
    <property type="entry name" value="Glyco_hydro_130"/>
    <property type="match status" value="1"/>
</dbReference>
<accession>A0A271IZS6</accession>
<dbReference type="GO" id="GO:0016798">
    <property type="term" value="F:hydrolase activity, acting on glycosyl bonds"/>
    <property type="evidence" value="ECO:0007669"/>
    <property type="project" value="UniProtKB-KW"/>
</dbReference>
<evidence type="ECO:0000256" key="4">
    <source>
        <dbReference type="HAMAP-Rule" id="MF_00928"/>
    </source>
</evidence>
<evidence type="ECO:0000256" key="2">
    <source>
        <dbReference type="ARBA" id="ARBA00022679"/>
    </source>
</evidence>